<evidence type="ECO:0000313" key="1">
    <source>
        <dbReference type="EMBL" id="QDO87203.1"/>
    </source>
</evidence>
<organism evidence="1 2">
    <name type="scientific">Ornithinimicrobium ciconiae</name>
    <dbReference type="NCBI Taxonomy" id="2594265"/>
    <lineage>
        <taxon>Bacteria</taxon>
        <taxon>Bacillati</taxon>
        <taxon>Actinomycetota</taxon>
        <taxon>Actinomycetes</taxon>
        <taxon>Micrococcales</taxon>
        <taxon>Ornithinimicrobiaceae</taxon>
        <taxon>Ornithinimicrobium</taxon>
    </lineage>
</organism>
<dbReference type="AlphaFoldDB" id="A0A516G6Q7"/>
<accession>A0A516G6Q7</accession>
<sequence>MTSGLGRAAESAMDPGAEGTVAARWWRAYAVAVVDVKGAPEEDEEAPGGVVYLAPLPDGPVVVLEGVSAVLYRALTAASGDVVEEVARRLGVPPEDIDPETITEFAQELREAGLVVRATS</sequence>
<dbReference type="RefSeq" id="WP_143781861.1">
    <property type="nucleotide sequence ID" value="NZ_CP041616.1"/>
</dbReference>
<keyword evidence="2" id="KW-1185">Reference proteome</keyword>
<name>A0A516G6Q7_9MICO</name>
<proteinExistence type="predicted"/>
<evidence type="ECO:0000313" key="2">
    <source>
        <dbReference type="Proteomes" id="UP000315395"/>
    </source>
</evidence>
<dbReference type="OrthoDB" id="4869642at2"/>
<gene>
    <name evidence="1" type="ORF">FNH13_01745</name>
</gene>
<dbReference type="Proteomes" id="UP000315395">
    <property type="component" value="Chromosome"/>
</dbReference>
<dbReference type="EMBL" id="CP041616">
    <property type="protein sequence ID" value="QDO87203.1"/>
    <property type="molecule type" value="Genomic_DNA"/>
</dbReference>
<protein>
    <recommendedName>
        <fullName evidence="3">PqqD family protein</fullName>
    </recommendedName>
</protein>
<evidence type="ECO:0008006" key="3">
    <source>
        <dbReference type="Google" id="ProtNLM"/>
    </source>
</evidence>
<reference evidence="1 2" key="1">
    <citation type="submission" date="2019-07" db="EMBL/GenBank/DDBJ databases">
        <title>complete genome sequencing of Ornithinimicrobium sp. H23M54.</title>
        <authorList>
            <person name="Bae J.-W."/>
            <person name="Lee S.-Y."/>
        </authorList>
    </citation>
    <scope>NUCLEOTIDE SEQUENCE [LARGE SCALE GENOMIC DNA]</scope>
    <source>
        <strain evidence="1 2">H23M54</strain>
    </source>
</reference>
<dbReference type="KEGG" id="orz:FNH13_01745"/>